<name>A0A413FAP2_9FIRM</name>
<dbReference type="PANTHER" id="PTHR30629:SF2">
    <property type="entry name" value="PROPHAGE INTEGRASE INTS-RELATED"/>
    <property type="match status" value="1"/>
</dbReference>
<protein>
    <submittedName>
        <fullName evidence="10">Integrase</fullName>
    </submittedName>
</protein>
<evidence type="ECO:0000256" key="4">
    <source>
        <dbReference type="ARBA" id="ARBA00023125"/>
    </source>
</evidence>
<dbReference type="PROSITE" id="PS51900">
    <property type="entry name" value="CB"/>
    <property type="match status" value="1"/>
</dbReference>
<dbReference type="GO" id="GO:0003677">
    <property type="term" value="F:DNA binding"/>
    <property type="evidence" value="ECO:0007669"/>
    <property type="project" value="UniProtKB-UniRule"/>
</dbReference>
<proteinExistence type="inferred from homology"/>
<evidence type="ECO:0000313" key="10">
    <source>
        <dbReference type="EMBL" id="RGX25734.1"/>
    </source>
</evidence>
<evidence type="ECO:0000256" key="6">
    <source>
        <dbReference type="PROSITE-ProRule" id="PRU01248"/>
    </source>
</evidence>
<dbReference type="InterPro" id="IPR002104">
    <property type="entry name" value="Integrase_catalytic"/>
</dbReference>
<dbReference type="Gene3D" id="1.10.150.130">
    <property type="match status" value="1"/>
</dbReference>
<dbReference type="InterPro" id="IPR010998">
    <property type="entry name" value="Integrase_recombinase_N"/>
</dbReference>
<feature type="domain" description="Core-binding (CB)" evidence="9">
    <location>
        <begin position="79"/>
        <end position="162"/>
    </location>
</feature>
<evidence type="ECO:0000256" key="2">
    <source>
        <dbReference type="ARBA" id="ARBA00008857"/>
    </source>
</evidence>
<comment type="caution">
    <text evidence="10">The sequence shown here is derived from an EMBL/GenBank/DDBJ whole genome shotgun (WGS) entry which is preliminary data.</text>
</comment>
<accession>A0A413FAP2</accession>
<dbReference type="Pfam" id="PF14657">
    <property type="entry name" value="Arm-DNA-bind_4"/>
    <property type="match status" value="1"/>
</dbReference>
<evidence type="ECO:0000259" key="8">
    <source>
        <dbReference type="PROSITE" id="PS51898"/>
    </source>
</evidence>
<dbReference type="PROSITE" id="PS51898">
    <property type="entry name" value="TYR_RECOMBINASE"/>
    <property type="match status" value="1"/>
</dbReference>
<dbReference type="OrthoDB" id="9785687at2"/>
<dbReference type="PANTHER" id="PTHR30629">
    <property type="entry name" value="PROPHAGE INTEGRASE"/>
    <property type="match status" value="1"/>
</dbReference>
<dbReference type="GO" id="GO:0015074">
    <property type="term" value="P:DNA integration"/>
    <property type="evidence" value="ECO:0007669"/>
    <property type="project" value="UniProtKB-KW"/>
</dbReference>
<evidence type="ECO:0000256" key="7">
    <source>
        <dbReference type="SAM" id="MobiDB-lite"/>
    </source>
</evidence>
<feature type="domain" description="Tyr recombinase" evidence="8">
    <location>
        <begin position="184"/>
        <end position="399"/>
    </location>
</feature>
<dbReference type="Pfam" id="PF14659">
    <property type="entry name" value="Phage_int_SAM_3"/>
    <property type="match status" value="1"/>
</dbReference>
<evidence type="ECO:0000256" key="1">
    <source>
        <dbReference type="ARBA" id="ARBA00003283"/>
    </source>
</evidence>
<dbReference type="InterPro" id="IPR011010">
    <property type="entry name" value="DNA_brk_join_enz"/>
</dbReference>
<dbReference type="InterPro" id="IPR044068">
    <property type="entry name" value="CB"/>
</dbReference>
<dbReference type="EMBL" id="QSBM01000018">
    <property type="protein sequence ID" value="RGX25734.1"/>
    <property type="molecule type" value="Genomic_DNA"/>
</dbReference>
<evidence type="ECO:0000256" key="3">
    <source>
        <dbReference type="ARBA" id="ARBA00022908"/>
    </source>
</evidence>
<sequence length="436" mass="48801">MAIRTRKVKNKRDANGSLTGRAGVVYDVNIKYKTPEGGKSTYEKRGFLTKKEALQHEADMKSKLQAPTFAASVKVQRKQTVKDYLEEWVESYARVNLRPSTYDGYKRTIANYIVPYIGNVPLNQLSGQTVDKMFQDIIDKGLKPSTAAGAKRVLSVALNHARKYHFIETNAARDTLTKFGKGDKTPDPYTPEQVRALLERVAGTEWEMPVVLGGLYGMRRSEVLGLRWRNVDLEKGTFDVVEQLPFHVPPKTTVIEEMAPPKSNGRRLPITDVARPFFERQLARLDTQRRDAEKAGTPYYDNDLVICKANGAPQAANWISSGFGKLLADLDMPHIRYHDLRHTAATNMHQLTGDFYTVGEVLGHTLAGIGASLGLSMNFEAVTARYVDVRLERKQEVLDAYHAAIHPKPKQAEKQSKPGPALEAPAKRKKSAQLEI</sequence>
<evidence type="ECO:0000313" key="11">
    <source>
        <dbReference type="Proteomes" id="UP000283880"/>
    </source>
</evidence>
<dbReference type="CDD" id="cd00796">
    <property type="entry name" value="INT_Rci_Hp1_C"/>
    <property type="match status" value="1"/>
</dbReference>
<organism evidence="10 11">
    <name type="scientific">Enterocloster asparagiformis</name>
    <dbReference type="NCBI Taxonomy" id="333367"/>
    <lineage>
        <taxon>Bacteria</taxon>
        <taxon>Bacillati</taxon>
        <taxon>Bacillota</taxon>
        <taxon>Clostridia</taxon>
        <taxon>Lachnospirales</taxon>
        <taxon>Lachnospiraceae</taxon>
        <taxon>Enterocloster</taxon>
    </lineage>
</organism>
<dbReference type="SUPFAM" id="SSF56349">
    <property type="entry name" value="DNA breaking-rejoining enzymes"/>
    <property type="match status" value="1"/>
</dbReference>
<feature type="region of interest" description="Disordered" evidence="7">
    <location>
        <begin position="405"/>
        <end position="436"/>
    </location>
</feature>
<dbReference type="Proteomes" id="UP000283880">
    <property type="component" value="Unassembled WGS sequence"/>
</dbReference>
<reference evidence="10 11" key="1">
    <citation type="submission" date="2018-08" db="EMBL/GenBank/DDBJ databases">
        <title>A genome reference for cultivated species of the human gut microbiota.</title>
        <authorList>
            <person name="Zou Y."/>
            <person name="Xue W."/>
            <person name="Luo G."/>
        </authorList>
    </citation>
    <scope>NUCLEOTIDE SEQUENCE [LARGE SCALE GENOMIC DNA]</scope>
    <source>
        <strain evidence="10 11">AF04-15</strain>
    </source>
</reference>
<dbReference type="AlphaFoldDB" id="A0A413FAP2"/>
<keyword evidence="3" id="KW-0229">DNA integration</keyword>
<feature type="compositionally biased region" description="Basic residues" evidence="7">
    <location>
        <begin position="427"/>
        <end position="436"/>
    </location>
</feature>
<keyword evidence="4 6" id="KW-0238">DNA-binding</keyword>
<dbReference type="Pfam" id="PF00589">
    <property type="entry name" value="Phage_integrase"/>
    <property type="match status" value="1"/>
</dbReference>
<comment type="function">
    <text evidence="1">Site-specific tyrosine recombinase, which acts by catalyzing the cutting and rejoining of the recombining DNA molecules.</text>
</comment>
<evidence type="ECO:0000256" key="5">
    <source>
        <dbReference type="ARBA" id="ARBA00023172"/>
    </source>
</evidence>
<keyword evidence="5" id="KW-0233">DNA recombination</keyword>
<dbReference type="RefSeq" id="WP_117777843.1">
    <property type="nucleotide sequence ID" value="NZ_QSBM01000018.1"/>
</dbReference>
<dbReference type="InterPro" id="IPR013762">
    <property type="entry name" value="Integrase-like_cat_sf"/>
</dbReference>
<comment type="similarity">
    <text evidence="2">Belongs to the 'phage' integrase family.</text>
</comment>
<dbReference type="InterPro" id="IPR004107">
    <property type="entry name" value="Integrase_SAM-like_N"/>
</dbReference>
<dbReference type="GO" id="GO:0006310">
    <property type="term" value="P:DNA recombination"/>
    <property type="evidence" value="ECO:0007669"/>
    <property type="project" value="UniProtKB-KW"/>
</dbReference>
<dbReference type="Gene3D" id="1.10.443.10">
    <property type="entry name" value="Intergrase catalytic core"/>
    <property type="match status" value="1"/>
</dbReference>
<dbReference type="InterPro" id="IPR050808">
    <property type="entry name" value="Phage_Integrase"/>
</dbReference>
<dbReference type="InterPro" id="IPR028259">
    <property type="entry name" value="AP2-like_int_N"/>
</dbReference>
<gene>
    <name evidence="10" type="ORF">DWV29_20900</name>
</gene>
<evidence type="ECO:0000259" key="9">
    <source>
        <dbReference type="PROSITE" id="PS51900"/>
    </source>
</evidence>